<evidence type="ECO:0000256" key="9">
    <source>
        <dbReference type="ARBA" id="ARBA00023136"/>
    </source>
</evidence>
<dbReference type="KEGG" id="dao:Desac_1241"/>
<dbReference type="STRING" id="880072.Desac_1241"/>
<evidence type="ECO:0000256" key="6">
    <source>
        <dbReference type="ARBA" id="ARBA00022692"/>
    </source>
</evidence>
<dbReference type="OrthoDB" id="9810145at2"/>
<keyword evidence="9" id="KW-0472">Membrane</keyword>
<dbReference type="Pfam" id="PF03544">
    <property type="entry name" value="TonB_C"/>
    <property type="match status" value="1"/>
</dbReference>
<dbReference type="SUPFAM" id="SSF74653">
    <property type="entry name" value="TolA/TonB C-terminal domain"/>
    <property type="match status" value="1"/>
</dbReference>
<evidence type="ECO:0000313" key="13">
    <source>
        <dbReference type="Proteomes" id="UP000000483"/>
    </source>
</evidence>
<dbReference type="PROSITE" id="PS52015">
    <property type="entry name" value="TONB_CTD"/>
    <property type="match status" value="1"/>
</dbReference>
<dbReference type="GO" id="GO:0055085">
    <property type="term" value="P:transmembrane transport"/>
    <property type="evidence" value="ECO:0007669"/>
    <property type="project" value="InterPro"/>
</dbReference>
<reference evidence="12 13" key="1">
    <citation type="journal article" date="2011" name="Stand. Genomic Sci.">
        <title>Complete genome sequence of the acetate-degrading sulfate reducer Desulfobacca acetoxidans type strain (ASRB2).</title>
        <authorList>
            <person name="Goker M."/>
            <person name="Teshima H."/>
            <person name="Lapidus A."/>
            <person name="Nolan M."/>
            <person name="Lucas S."/>
            <person name="Hammon N."/>
            <person name="Deshpande S."/>
            <person name="Cheng J.F."/>
            <person name="Tapia R."/>
            <person name="Han C."/>
            <person name="Goodwin L."/>
            <person name="Pitluck S."/>
            <person name="Huntemann M."/>
            <person name="Liolios K."/>
            <person name="Ivanova N."/>
            <person name="Pagani I."/>
            <person name="Mavromatis K."/>
            <person name="Ovchinikova G."/>
            <person name="Pati A."/>
            <person name="Chen A."/>
            <person name="Palaniappan K."/>
            <person name="Land M."/>
            <person name="Hauser L."/>
            <person name="Brambilla E.M."/>
            <person name="Rohde M."/>
            <person name="Spring S."/>
            <person name="Detter J.C."/>
            <person name="Woyke T."/>
            <person name="Bristow J."/>
            <person name="Eisen J.A."/>
            <person name="Markowitz V."/>
            <person name="Hugenholtz P."/>
            <person name="Kyrpides N.C."/>
            <person name="Klenk H.P."/>
        </authorList>
    </citation>
    <scope>NUCLEOTIDE SEQUENCE [LARGE SCALE GENOMIC DNA]</scope>
    <source>
        <strain evidence="13">ATCC 700848 / DSM 11109 / ASRB2</strain>
    </source>
</reference>
<organism evidence="12 13">
    <name type="scientific">Desulfobacca acetoxidans (strain ATCC 700848 / DSM 11109 / ASRB2)</name>
    <dbReference type="NCBI Taxonomy" id="880072"/>
    <lineage>
        <taxon>Bacteria</taxon>
        <taxon>Pseudomonadati</taxon>
        <taxon>Thermodesulfobacteriota</taxon>
        <taxon>Desulfobaccia</taxon>
        <taxon>Desulfobaccales</taxon>
        <taxon>Desulfobaccaceae</taxon>
        <taxon>Desulfobacca</taxon>
    </lineage>
</organism>
<keyword evidence="7" id="KW-0653">Protein transport</keyword>
<evidence type="ECO:0000256" key="5">
    <source>
        <dbReference type="ARBA" id="ARBA00022519"/>
    </source>
</evidence>
<protein>
    <submittedName>
        <fullName evidence="12">TonB family protein</fullName>
    </submittedName>
</protein>
<evidence type="ECO:0000313" key="12">
    <source>
        <dbReference type="EMBL" id="AEB09101.1"/>
    </source>
</evidence>
<dbReference type="AlphaFoldDB" id="F2NHI5"/>
<evidence type="ECO:0000256" key="4">
    <source>
        <dbReference type="ARBA" id="ARBA00022475"/>
    </source>
</evidence>
<keyword evidence="4" id="KW-1003">Cell membrane</keyword>
<dbReference type="EMBL" id="CP002629">
    <property type="protein sequence ID" value="AEB09101.1"/>
    <property type="molecule type" value="Genomic_DNA"/>
</dbReference>
<accession>F2NHI5</accession>
<proteinExistence type="inferred from homology"/>
<evidence type="ECO:0000256" key="1">
    <source>
        <dbReference type="ARBA" id="ARBA00004383"/>
    </source>
</evidence>
<reference evidence="13" key="2">
    <citation type="submission" date="2011-03" db="EMBL/GenBank/DDBJ databases">
        <title>The complete genome of Desulfobacca acetoxidans DSM 11109.</title>
        <authorList>
            <consortium name="US DOE Joint Genome Institute (JGI-PGF)"/>
            <person name="Lucas S."/>
            <person name="Copeland A."/>
            <person name="Lapidus A."/>
            <person name="Bruce D."/>
            <person name="Goodwin L."/>
            <person name="Pitluck S."/>
            <person name="Peters L."/>
            <person name="Kyrpides N."/>
            <person name="Mavromatis K."/>
            <person name="Ivanova N."/>
            <person name="Ovchinnikova G."/>
            <person name="Teshima H."/>
            <person name="Detter J.C."/>
            <person name="Han C."/>
            <person name="Land M."/>
            <person name="Hauser L."/>
            <person name="Markowitz V."/>
            <person name="Cheng J.-F."/>
            <person name="Hugenholtz P."/>
            <person name="Woyke T."/>
            <person name="Wu D."/>
            <person name="Spring S."/>
            <person name="Schueler E."/>
            <person name="Brambilla E."/>
            <person name="Klenk H.-P."/>
            <person name="Eisen J.A."/>
        </authorList>
    </citation>
    <scope>NUCLEOTIDE SEQUENCE [LARGE SCALE GENOMIC DNA]</scope>
    <source>
        <strain evidence="13">ATCC 700848 / DSM 11109 / ASRB2</strain>
    </source>
</reference>
<gene>
    <name evidence="12" type="ordered locus">Desac_1241</name>
</gene>
<evidence type="ECO:0000256" key="3">
    <source>
        <dbReference type="ARBA" id="ARBA00022448"/>
    </source>
</evidence>
<feature type="domain" description="TonB C-terminal" evidence="11">
    <location>
        <begin position="151"/>
        <end position="241"/>
    </location>
</feature>
<evidence type="ECO:0000256" key="10">
    <source>
        <dbReference type="SAM" id="MobiDB-lite"/>
    </source>
</evidence>
<dbReference type="PRINTS" id="PR01374">
    <property type="entry name" value="TONBPROTEIN"/>
</dbReference>
<dbReference type="HOGENOM" id="CLU_076057_4_0_7"/>
<evidence type="ECO:0000256" key="2">
    <source>
        <dbReference type="ARBA" id="ARBA00006555"/>
    </source>
</evidence>
<evidence type="ECO:0000256" key="8">
    <source>
        <dbReference type="ARBA" id="ARBA00022989"/>
    </source>
</evidence>
<name>F2NHI5_DESAR</name>
<dbReference type="InterPro" id="IPR051045">
    <property type="entry name" value="TonB-dependent_transducer"/>
</dbReference>
<dbReference type="Gene3D" id="3.30.1150.10">
    <property type="match status" value="1"/>
</dbReference>
<dbReference type="InterPro" id="IPR006260">
    <property type="entry name" value="TonB/TolA_C"/>
</dbReference>
<comment type="subcellular location">
    <subcellularLocation>
        <location evidence="1">Cell inner membrane</location>
        <topology evidence="1">Single-pass membrane protein</topology>
        <orientation evidence="1">Periplasmic side</orientation>
    </subcellularLocation>
</comment>
<keyword evidence="3" id="KW-0813">Transport</keyword>
<dbReference type="eggNOG" id="COG0810">
    <property type="taxonomic scope" value="Bacteria"/>
</dbReference>
<dbReference type="PANTHER" id="PTHR33446:SF14">
    <property type="entry name" value="PROTEIN TONB"/>
    <property type="match status" value="1"/>
</dbReference>
<evidence type="ECO:0000259" key="11">
    <source>
        <dbReference type="PROSITE" id="PS52015"/>
    </source>
</evidence>
<dbReference type="InterPro" id="IPR037682">
    <property type="entry name" value="TonB_C"/>
</dbReference>
<dbReference type="GO" id="GO:0015891">
    <property type="term" value="P:siderophore transport"/>
    <property type="evidence" value="ECO:0007669"/>
    <property type="project" value="InterPro"/>
</dbReference>
<dbReference type="RefSeq" id="WP_013706213.1">
    <property type="nucleotide sequence ID" value="NC_015388.1"/>
</dbReference>
<sequence length="241" mass="25869">MNATIPKSDSKWHSCTLAALTSMALHGLLGASVLWLQKDLPRPKKLKEMTIQRIFLADNIQDAVMCSTQPRQASLRQLKAPVKPVPPKPVPKPRQKPKPQIIPETAEPHPSLAIARPGPVPSSPAVRGQPSSAPQGRGGGSGTGPHLIDFGSSSGPAFLSRTAPVYPEQARRLGQEGKVLLRLSIDERGTLQKVEVLKSAGGGFDEAAVEAVKRSTFRPATIEGKPAPCIARLPIRFVLRY</sequence>
<dbReference type="GO" id="GO:0031992">
    <property type="term" value="F:energy transducer activity"/>
    <property type="evidence" value="ECO:0007669"/>
    <property type="project" value="InterPro"/>
</dbReference>
<dbReference type="NCBIfam" id="TIGR01352">
    <property type="entry name" value="tonB_Cterm"/>
    <property type="match status" value="1"/>
</dbReference>
<keyword evidence="8" id="KW-1133">Transmembrane helix</keyword>
<comment type="similarity">
    <text evidence="2">Belongs to the TonB family.</text>
</comment>
<dbReference type="InterPro" id="IPR003538">
    <property type="entry name" value="TonB"/>
</dbReference>
<dbReference type="GO" id="GO:0030288">
    <property type="term" value="C:outer membrane-bounded periplasmic space"/>
    <property type="evidence" value="ECO:0007669"/>
    <property type="project" value="InterPro"/>
</dbReference>
<dbReference type="GO" id="GO:0015031">
    <property type="term" value="P:protein transport"/>
    <property type="evidence" value="ECO:0007669"/>
    <property type="project" value="UniProtKB-KW"/>
</dbReference>
<dbReference type="PANTHER" id="PTHR33446">
    <property type="entry name" value="PROTEIN TONB-RELATED"/>
    <property type="match status" value="1"/>
</dbReference>
<keyword evidence="6" id="KW-0812">Transmembrane</keyword>
<keyword evidence="13" id="KW-1185">Reference proteome</keyword>
<evidence type="ECO:0000256" key="7">
    <source>
        <dbReference type="ARBA" id="ARBA00022927"/>
    </source>
</evidence>
<dbReference type="Proteomes" id="UP000000483">
    <property type="component" value="Chromosome"/>
</dbReference>
<feature type="region of interest" description="Disordered" evidence="10">
    <location>
        <begin position="71"/>
        <end position="146"/>
    </location>
</feature>
<dbReference type="GO" id="GO:0005886">
    <property type="term" value="C:plasma membrane"/>
    <property type="evidence" value="ECO:0007669"/>
    <property type="project" value="UniProtKB-SubCell"/>
</dbReference>
<keyword evidence="5" id="KW-0997">Cell inner membrane</keyword>